<comment type="caution">
    <text evidence="2">The sequence shown here is derived from an EMBL/GenBank/DDBJ whole genome shotgun (WGS) entry which is preliminary data.</text>
</comment>
<keyword evidence="1" id="KW-0472">Membrane</keyword>
<organism evidence="2 3">
    <name type="scientific">Microlunatus ginsengisoli</name>
    <dbReference type="NCBI Taxonomy" id="363863"/>
    <lineage>
        <taxon>Bacteria</taxon>
        <taxon>Bacillati</taxon>
        <taxon>Actinomycetota</taxon>
        <taxon>Actinomycetes</taxon>
        <taxon>Propionibacteriales</taxon>
        <taxon>Propionibacteriaceae</taxon>
        <taxon>Microlunatus</taxon>
    </lineage>
</organism>
<keyword evidence="1" id="KW-1133">Transmembrane helix</keyword>
<evidence type="ECO:0000256" key="1">
    <source>
        <dbReference type="SAM" id="Phobius"/>
    </source>
</evidence>
<feature type="transmembrane region" description="Helical" evidence="1">
    <location>
        <begin position="96"/>
        <end position="119"/>
    </location>
</feature>
<dbReference type="EMBL" id="BAABAB010000015">
    <property type="protein sequence ID" value="GAA3619946.1"/>
    <property type="molecule type" value="Genomic_DNA"/>
</dbReference>
<name>A0ABP6ZXP7_9ACTN</name>
<feature type="transmembrane region" description="Helical" evidence="1">
    <location>
        <begin position="62"/>
        <end position="84"/>
    </location>
</feature>
<dbReference type="RefSeq" id="WP_344804497.1">
    <property type="nucleotide sequence ID" value="NZ_BAABAB010000015.1"/>
</dbReference>
<accession>A0ABP6ZXP7</accession>
<proteinExistence type="predicted"/>
<feature type="transmembrane region" description="Helical" evidence="1">
    <location>
        <begin position="31"/>
        <end position="50"/>
    </location>
</feature>
<dbReference type="Proteomes" id="UP001501490">
    <property type="component" value="Unassembled WGS sequence"/>
</dbReference>
<keyword evidence="3" id="KW-1185">Reference proteome</keyword>
<protein>
    <submittedName>
        <fullName evidence="2">Phage holin family protein</fullName>
    </submittedName>
</protein>
<gene>
    <name evidence="2" type="ORF">GCM10022236_22750</name>
</gene>
<sequence length="133" mass="14286">MVRFLIRVVVFIVSATLGLLITSLVVDGFTIHASGFVTSVLVFAVLQSVLSPFLAKVAHRHARALLGGVGLLSTFVALVVAHFFTDGLQITGATAWIAATVVVWLVTALATWLLPFLFVKKKVEQKRANNPST</sequence>
<feature type="transmembrane region" description="Helical" evidence="1">
    <location>
        <begin position="5"/>
        <end position="25"/>
    </location>
</feature>
<keyword evidence="1" id="KW-0812">Transmembrane</keyword>
<reference evidence="3" key="1">
    <citation type="journal article" date="2019" name="Int. J. Syst. Evol. Microbiol.">
        <title>The Global Catalogue of Microorganisms (GCM) 10K type strain sequencing project: providing services to taxonomists for standard genome sequencing and annotation.</title>
        <authorList>
            <consortium name="The Broad Institute Genomics Platform"/>
            <consortium name="The Broad Institute Genome Sequencing Center for Infectious Disease"/>
            <person name="Wu L."/>
            <person name="Ma J."/>
        </authorList>
    </citation>
    <scope>NUCLEOTIDE SEQUENCE [LARGE SCALE GENOMIC DNA]</scope>
    <source>
        <strain evidence="3">JCM 16929</strain>
    </source>
</reference>
<evidence type="ECO:0000313" key="3">
    <source>
        <dbReference type="Proteomes" id="UP001501490"/>
    </source>
</evidence>
<evidence type="ECO:0000313" key="2">
    <source>
        <dbReference type="EMBL" id="GAA3619946.1"/>
    </source>
</evidence>